<dbReference type="STRING" id="408074.SAMN05660909_02479"/>
<evidence type="ECO:0000313" key="2">
    <source>
        <dbReference type="Proteomes" id="UP000199656"/>
    </source>
</evidence>
<accession>A0A1H4C5X6</accession>
<protein>
    <submittedName>
        <fullName evidence="1">Uncharacterized protein</fullName>
    </submittedName>
</protein>
<reference evidence="2" key="1">
    <citation type="submission" date="2016-10" db="EMBL/GenBank/DDBJ databases">
        <authorList>
            <person name="Varghese N."/>
            <person name="Submissions S."/>
        </authorList>
    </citation>
    <scope>NUCLEOTIDE SEQUENCE [LARGE SCALE GENOMIC DNA]</scope>
    <source>
        <strain evidence="2">DSM 23920</strain>
    </source>
</reference>
<evidence type="ECO:0000313" key="1">
    <source>
        <dbReference type="EMBL" id="SEA55756.1"/>
    </source>
</evidence>
<dbReference type="AlphaFoldDB" id="A0A1H4C5X6"/>
<name>A0A1H4C5X6_9BACT</name>
<sequence>MDKTYGETSQIVAHYYFNNKQLIFAYIVKYDYNVPINLEQFDLKKSRKTEQRYYPPINKEIQNKAYSLAKQFSVGKTTNGVEM</sequence>
<keyword evidence="2" id="KW-1185">Reference proteome</keyword>
<dbReference type="EMBL" id="FNRL01000009">
    <property type="protein sequence ID" value="SEA55756.1"/>
    <property type="molecule type" value="Genomic_DNA"/>
</dbReference>
<dbReference type="OrthoDB" id="7064461at2"/>
<dbReference type="Proteomes" id="UP000199656">
    <property type="component" value="Unassembled WGS sequence"/>
</dbReference>
<organism evidence="1 2">
    <name type="scientific">Chitinophaga terrae</name>
    <name type="common">ex Kim and Jung 2007</name>
    <dbReference type="NCBI Taxonomy" id="408074"/>
    <lineage>
        <taxon>Bacteria</taxon>
        <taxon>Pseudomonadati</taxon>
        <taxon>Bacteroidota</taxon>
        <taxon>Chitinophagia</taxon>
        <taxon>Chitinophagales</taxon>
        <taxon>Chitinophagaceae</taxon>
        <taxon>Chitinophaga</taxon>
    </lineage>
</organism>
<dbReference type="RefSeq" id="WP_089762012.1">
    <property type="nucleotide sequence ID" value="NZ_BKAT01000040.1"/>
</dbReference>
<proteinExistence type="predicted"/>
<gene>
    <name evidence="1" type="ORF">SAMN05660909_02479</name>
</gene>